<evidence type="ECO:0000313" key="3">
    <source>
        <dbReference type="Proteomes" id="UP000799439"/>
    </source>
</evidence>
<evidence type="ECO:0000259" key="1">
    <source>
        <dbReference type="Pfam" id="PF10213"/>
    </source>
</evidence>
<dbReference type="OrthoDB" id="283424at2759"/>
<protein>
    <recommendedName>
        <fullName evidence="1">Small ribosomal subunit protein mS35 mitochondrial conserved domain-containing protein</fullName>
    </recommendedName>
</protein>
<accession>A0A9P4IZR4</accession>
<feature type="non-terminal residue" evidence="2">
    <location>
        <position position="1"/>
    </location>
</feature>
<dbReference type="GO" id="GO:0003735">
    <property type="term" value="F:structural constituent of ribosome"/>
    <property type="evidence" value="ECO:0007669"/>
    <property type="project" value="InterPro"/>
</dbReference>
<keyword evidence="3" id="KW-1185">Reference proteome</keyword>
<feature type="non-terminal residue" evidence="2">
    <location>
        <position position="169"/>
    </location>
</feature>
<evidence type="ECO:0000313" key="2">
    <source>
        <dbReference type="EMBL" id="KAF2151475.1"/>
    </source>
</evidence>
<organism evidence="2 3">
    <name type="scientific">Myriangium duriaei CBS 260.36</name>
    <dbReference type="NCBI Taxonomy" id="1168546"/>
    <lineage>
        <taxon>Eukaryota</taxon>
        <taxon>Fungi</taxon>
        <taxon>Dikarya</taxon>
        <taxon>Ascomycota</taxon>
        <taxon>Pezizomycotina</taxon>
        <taxon>Dothideomycetes</taxon>
        <taxon>Dothideomycetidae</taxon>
        <taxon>Myriangiales</taxon>
        <taxon>Myriangiaceae</taxon>
        <taxon>Myriangium</taxon>
    </lineage>
</organism>
<dbReference type="EMBL" id="ML996088">
    <property type="protein sequence ID" value="KAF2151475.1"/>
    <property type="molecule type" value="Genomic_DNA"/>
</dbReference>
<dbReference type="Proteomes" id="UP000799439">
    <property type="component" value="Unassembled WGS sequence"/>
</dbReference>
<dbReference type="PANTHER" id="PTHR13490">
    <property type="entry name" value="MITOCHONDRIAL 28S RIBOSOMAL PROTEIN S28"/>
    <property type="match status" value="1"/>
</dbReference>
<dbReference type="InterPro" id="IPR019349">
    <property type="entry name" value="Ribosomal_mS35_mit"/>
</dbReference>
<comment type="caution">
    <text evidence="2">The sequence shown here is derived from an EMBL/GenBank/DDBJ whole genome shotgun (WGS) entry which is preliminary data.</text>
</comment>
<proteinExistence type="predicted"/>
<name>A0A9P4IZR4_9PEZI</name>
<dbReference type="AlphaFoldDB" id="A0A9P4IZR4"/>
<reference evidence="2" key="1">
    <citation type="journal article" date="2020" name="Stud. Mycol.">
        <title>101 Dothideomycetes genomes: a test case for predicting lifestyles and emergence of pathogens.</title>
        <authorList>
            <person name="Haridas S."/>
            <person name="Albert R."/>
            <person name="Binder M."/>
            <person name="Bloem J."/>
            <person name="Labutti K."/>
            <person name="Salamov A."/>
            <person name="Andreopoulos B."/>
            <person name="Baker S."/>
            <person name="Barry K."/>
            <person name="Bills G."/>
            <person name="Bluhm B."/>
            <person name="Cannon C."/>
            <person name="Castanera R."/>
            <person name="Culley D."/>
            <person name="Daum C."/>
            <person name="Ezra D."/>
            <person name="Gonzalez J."/>
            <person name="Henrissat B."/>
            <person name="Kuo A."/>
            <person name="Liang C."/>
            <person name="Lipzen A."/>
            <person name="Lutzoni F."/>
            <person name="Magnuson J."/>
            <person name="Mondo S."/>
            <person name="Nolan M."/>
            <person name="Ohm R."/>
            <person name="Pangilinan J."/>
            <person name="Park H.-J."/>
            <person name="Ramirez L."/>
            <person name="Alfaro M."/>
            <person name="Sun H."/>
            <person name="Tritt A."/>
            <person name="Yoshinaga Y."/>
            <person name="Zwiers L.-H."/>
            <person name="Turgeon B."/>
            <person name="Goodwin S."/>
            <person name="Spatafora J."/>
            <person name="Crous P."/>
            <person name="Grigoriev I."/>
        </authorList>
    </citation>
    <scope>NUCLEOTIDE SEQUENCE</scope>
    <source>
        <strain evidence="2">CBS 260.36</strain>
    </source>
</reference>
<feature type="domain" description="Small ribosomal subunit protein mS35 mitochondrial conserved" evidence="1">
    <location>
        <begin position="38"/>
        <end position="158"/>
    </location>
</feature>
<dbReference type="GO" id="GO:0032543">
    <property type="term" value="P:mitochondrial translation"/>
    <property type="evidence" value="ECO:0007669"/>
    <property type="project" value="InterPro"/>
</dbReference>
<dbReference type="PANTHER" id="PTHR13490:SF0">
    <property type="entry name" value="SMALL RIBOSOMAL SUBUNIT PROTEIN MS35"/>
    <property type="match status" value="1"/>
</dbReference>
<sequence length="169" mass="19623">EDDITSMAHAQLDTHREIREFSRLAAWEMPLLTELAVPYRPHSDHTNPLRWRYTTYLGTPHPAANKVVLTFSPHNLPLSPSHLIKFIKLCGPRYDPHSRTVKMSSESFPSQAQNKRHLGSTLANLMKEAKDDTDKMEDIPFDFRHARRAATPQFPKEWVLTEGRRRELE</sequence>
<gene>
    <name evidence="2" type="ORF">K461DRAFT_211792</name>
</gene>
<dbReference type="InterPro" id="IPR039848">
    <property type="entry name" value="Ribosomal_mS35_mt"/>
</dbReference>
<dbReference type="GO" id="GO:0005763">
    <property type="term" value="C:mitochondrial small ribosomal subunit"/>
    <property type="evidence" value="ECO:0007669"/>
    <property type="project" value="TreeGrafter"/>
</dbReference>
<dbReference type="Pfam" id="PF10213">
    <property type="entry name" value="MRP-S28"/>
    <property type="match status" value="1"/>
</dbReference>